<evidence type="ECO:0000256" key="1">
    <source>
        <dbReference type="ARBA" id="ARBA00022448"/>
    </source>
</evidence>
<dbReference type="PANTHER" id="PTHR35529:SF1">
    <property type="entry name" value="MANGANESE EFFLUX PUMP MNTP-RELATED"/>
    <property type="match status" value="1"/>
</dbReference>
<dbReference type="GO" id="GO:0005384">
    <property type="term" value="F:manganese ion transmembrane transporter activity"/>
    <property type="evidence" value="ECO:0007669"/>
    <property type="project" value="UniProtKB-UniRule"/>
</dbReference>
<dbReference type="EMBL" id="FOSF01000006">
    <property type="protein sequence ID" value="SFJ89598.1"/>
    <property type="molecule type" value="Genomic_DNA"/>
</dbReference>
<feature type="transmembrane region" description="Helical" evidence="8">
    <location>
        <begin position="6"/>
        <end position="25"/>
    </location>
</feature>
<feature type="transmembrane region" description="Helical" evidence="8">
    <location>
        <begin position="72"/>
        <end position="91"/>
    </location>
</feature>
<dbReference type="RefSeq" id="WP_074839267.1">
    <property type="nucleotide sequence ID" value="NZ_CP047056.1"/>
</dbReference>
<protein>
    <recommendedName>
        <fullName evidence="8">Putative manganese efflux pump MntP</fullName>
    </recommendedName>
</protein>
<feature type="transmembrane region" description="Helical" evidence="8">
    <location>
        <begin position="37"/>
        <end position="60"/>
    </location>
</feature>
<comment type="similarity">
    <text evidence="8">Belongs to the MntP (TC 9.B.29) family.</text>
</comment>
<dbReference type="Pfam" id="PF02659">
    <property type="entry name" value="Mntp"/>
    <property type="match status" value="1"/>
</dbReference>
<dbReference type="OrthoDB" id="9811590at2"/>
<evidence type="ECO:0000256" key="8">
    <source>
        <dbReference type="HAMAP-Rule" id="MF_01521"/>
    </source>
</evidence>
<keyword evidence="10" id="KW-1185">Reference proteome</keyword>
<keyword evidence="2 8" id="KW-1003">Cell membrane</keyword>
<sequence length="194" mass="21328">MTTLEILLTAVALSIDASVCSVIYGKKQSGSESRFRHAIAMAFTFGFFQFLMPLIGFIGGESIIGLIDEYDHWLAFILLTGVSINMLKEAFEGETQEAKHINFMILLSLGIATSIDALAVGFSLGLTTNPRILYASLIIGIVCFMISFGSFMAGQQLSRFRRLDRILNVLGAITLFLIGTKILYEHGVRLTSLF</sequence>
<dbReference type="Proteomes" id="UP000243374">
    <property type="component" value="Unassembled WGS sequence"/>
</dbReference>
<keyword evidence="5 8" id="KW-0406">Ion transport</keyword>
<evidence type="ECO:0000256" key="6">
    <source>
        <dbReference type="ARBA" id="ARBA00023136"/>
    </source>
</evidence>
<dbReference type="GO" id="GO:0005886">
    <property type="term" value="C:plasma membrane"/>
    <property type="evidence" value="ECO:0007669"/>
    <property type="project" value="UniProtKB-SubCell"/>
</dbReference>
<evidence type="ECO:0000313" key="9">
    <source>
        <dbReference type="EMBL" id="SFJ89598.1"/>
    </source>
</evidence>
<feature type="transmembrane region" description="Helical" evidence="8">
    <location>
        <begin position="166"/>
        <end position="184"/>
    </location>
</feature>
<feature type="transmembrane region" description="Helical" evidence="8">
    <location>
        <begin position="132"/>
        <end position="154"/>
    </location>
</feature>
<feature type="transmembrane region" description="Helical" evidence="8">
    <location>
        <begin position="103"/>
        <end position="126"/>
    </location>
</feature>
<evidence type="ECO:0000256" key="5">
    <source>
        <dbReference type="ARBA" id="ARBA00023065"/>
    </source>
</evidence>
<keyword evidence="1 8" id="KW-0813">Transport</keyword>
<evidence type="ECO:0000256" key="2">
    <source>
        <dbReference type="ARBA" id="ARBA00022475"/>
    </source>
</evidence>
<evidence type="ECO:0000256" key="7">
    <source>
        <dbReference type="ARBA" id="ARBA00023211"/>
    </source>
</evidence>
<accession>A0A662Z7B0</accession>
<evidence type="ECO:0000256" key="4">
    <source>
        <dbReference type="ARBA" id="ARBA00022989"/>
    </source>
</evidence>
<dbReference type="PANTHER" id="PTHR35529">
    <property type="entry name" value="MANGANESE EFFLUX PUMP MNTP-RELATED"/>
    <property type="match status" value="1"/>
</dbReference>
<comment type="function">
    <text evidence="8">Probably functions as a manganese efflux pump.</text>
</comment>
<organism evidence="9 10">
    <name type="scientific">Succinivibrio dextrinosolvens</name>
    <dbReference type="NCBI Taxonomy" id="83771"/>
    <lineage>
        <taxon>Bacteria</taxon>
        <taxon>Pseudomonadati</taxon>
        <taxon>Pseudomonadota</taxon>
        <taxon>Gammaproteobacteria</taxon>
        <taxon>Aeromonadales</taxon>
        <taxon>Succinivibrionaceae</taxon>
        <taxon>Succinivibrio</taxon>
    </lineage>
</organism>
<dbReference type="InterPro" id="IPR003810">
    <property type="entry name" value="Mntp/YtaF"/>
</dbReference>
<dbReference type="InterPro" id="IPR022929">
    <property type="entry name" value="Put_MntP"/>
</dbReference>
<evidence type="ECO:0000256" key="3">
    <source>
        <dbReference type="ARBA" id="ARBA00022692"/>
    </source>
</evidence>
<keyword evidence="4 8" id="KW-1133">Transmembrane helix</keyword>
<name>A0A662Z7B0_9GAMM</name>
<evidence type="ECO:0000313" key="10">
    <source>
        <dbReference type="Proteomes" id="UP000243374"/>
    </source>
</evidence>
<dbReference type="HAMAP" id="MF_01521">
    <property type="entry name" value="MntP_pump"/>
    <property type="match status" value="1"/>
</dbReference>
<gene>
    <name evidence="8" type="primary">mntP</name>
    <name evidence="9" type="ORF">SAMN04487865_100644</name>
</gene>
<proteinExistence type="inferred from homology"/>
<keyword evidence="6 8" id="KW-0472">Membrane</keyword>
<keyword evidence="3 8" id="KW-0812">Transmembrane</keyword>
<dbReference type="AlphaFoldDB" id="A0A662Z7B0"/>
<reference evidence="9 10" key="1">
    <citation type="submission" date="2016-10" db="EMBL/GenBank/DDBJ databases">
        <authorList>
            <person name="Varghese N."/>
            <person name="Submissions S."/>
        </authorList>
    </citation>
    <scope>NUCLEOTIDE SEQUENCE [LARGE SCALE GENOMIC DNA]</scope>
    <source>
        <strain evidence="9 10">22B</strain>
    </source>
</reference>
<comment type="subcellular location">
    <subcellularLocation>
        <location evidence="8">Cell membrane</location>
        <topology evidence="8">Multi-pass membrane protein</topology>
    </subcellularLocation>
</comment>
<keyword evidence="7 8" id="KW-0464">Manganese</keyword>